<evidence type="ECO:0000259" key="2">
    <source>
        <dbReference type="SMART" id="SM00933"/>
    </source>
</evidence>
<feature type="domain" description="NurA" evidence="2">
    <location>
        <begin position="42"/>
        <end position="351"/>
    </location>
</feature>
<dbReference type="STRING" id="880724.Metig_1376"/>
<name>F6BF41_METIK</name>
<dbReference type="OrthoDB" id="33831at2157"/>
<feature type="coiled-coil region" evidence="1">
    <location>
        <begin position="247"/>
        <end position="310"/>
    </location>
</feature>
<dbReference type="AlphaFoldDB" id="F6BF41"/>
<evidence type="ECO:0000313" key="3">
    <source>
        <dbReference type="EMBL" id="AEF96911.1"/>
    </source>
</evidence>
<dbReference type="Pfam" id="PF09376">
    <property type="entry name" value="NurA"/>
    <property type="match status" value="1"/>
</dbReference>
<dbReference type="SMART" id="SM00933">
    <property type="entry name" value="NurA"/>
    <property type="match status" value="1"/>
</dbReference>
<evidence type="ECO:0000313" key="4">
    <source>
        <dbReference type="Proteomes" id="UP000009227"/>
    </source>
</evidence>
<protein>
    <submittedName>
        <fullName evidence="3">NurA domain-containing protein</fullName>
    </submittedName>
</protein>
<dbReference type="KEGG" id="mig:Metig_1376"/>
<dbReference type="EMBL" id="CP002737">
    <property type="protein sequence ID" value="AEF96911.1"/>
    <property type="molecule type" value="Genomic_DNA"/>
</dbReference>
<dbReference type="Proteomes" id="UP000009227">
    <property type="component" value="Chromosome"/>
</dbReference>
<evidence type="ECO:0000256" key="1">
    <source>
        <dbReference type="SAM" id="Coils"/>
    </source>
</evidence>
<organism evidence="4">
    <name type="scientific">Methanotorris igneus (strain DSM 5666 / JCM 11834 / Kol 5)</name>
    <dbReference type="NCBI Taxonomy" id="880724"/>
    <lineage>
        <taxon>Archaea</taxon>
        <taxon>Methanobacteriati</taxon>
        <taxon>Methanobacteriota</taxon>
        <taxon>Methanomada group</taxon>
        <taxon>Methanococci</taxon>
        <taxon>Methanococcales</taxon>
        <taxon>Methanocaldococcaceae</taxon>
        <taxon>Methanotorris</taxon>
    </lineage>
</organism>
<dbReference type="InterPro" id="IPR018977">
    <property type="entry name" value="NurA_domain"/>
</dbReference>
<gene>
    <name evidence="3" type="ordered locus">Metig_1376</name>
</gene>
<dbReference type="GeneID" id="10644241"/>
<dbReference type="RefSeq" id="WP_013799507.1">
    <property type="nucleotide sequence ID" value="NC_015562.1"/>
</dbReference>
<accession>F6BF41</accession>
<proteinExistence type="predicted"/>
<keyword evidence="4" id="KW-1185">Reference proteome</keyword>
<reference evidence="3 4" key="1">
    <citation type="submission" date="2011-05" db="EMBL/GenBank/DDBJ databases">
        <title>Complete sequence of Methanotorris igneus Kol 5.</title>
        <authorList>
            <consortium name="US DOE Joint Genome Institute"/>
            <person name="Lucas S."/>
            <person name="Han J."/>
            <person name="Lapidus A."/>
            <person name="Cheng J.-F."/>
            <person name="Goodwin L."/>
            <person name="Pitluck S."/>
            <person name="Peters L."/>
            <person name="Mikhailova N."/>
            <person name="Chertkov O."/>
            <person name="Han C."/>
            <person name="Tapia R."/>
            <person name="Land M."/>
            <person name="Hauser L."/>
            <person name="Kyrpides N."/>
            <person name="Ivanova N."/>
            <person name="Pagani I."/>
            <person name="Sieprawska-Lupa M."/>
            <person name="Whitman W."/>
            <person name="Woyke T."/>
        </authorList>
    </citation>
    <scope>NUCLEOTIDE SEQUENCE [LARGE SCALE GENOMIC DNA]</scope>
    <source>
        <strain evidence="4">DSM 5666 / JCM 11834 / Kol 5</strain>
    </source>
</reference>
<sequence>MDLSIILKKKEIIKKKIEELGNKNLNVNDYWVECDFDNPEDLIFGGGDGSFNNIDYISYSLYMVGSISYLHKVGEKIEKAKSSYDIDIIQPYVSVRDRLRLYMLTMELKTALWTLENKNVDYYLVDGSLYSLLIQTHTYGSKYVDVEEIYEEYSKEIKNSIEEEIKSGNICIASNNIEIEDKNEKIVVEQVEYIITLLKLLKKHKDKLIGISKTSKMNIYFKNALMPDIAVFSKNTKNSGYSTPISLKMLKEEMEKLKEKIDNEDNKNKKDELKREYNYIRGIVHNIEYINRFEHALDNLYLQFVRLENNKGILGISSLKPIDEQVLSSLKEISVNGYPYILKKSHETVEITDDKLEMCAKILNINEPIDRYLLKKQKRMDL</sequence>
<keyword evidence="1" id="KW-0175">Coiled coil</keyword>
<dbReference type="HOGENOM" id="CLU_056881_0_0_2"/>